<dbReference type="Proteomes" id="UP000017184">
    <property type="component" value="Chromosome"/>
</dbReference>
<dbReference type="AlphaFoldDB" id="U5N956"/>
<keyword evidence="8 14" id="KW-1133">Transmembrane helix</keyword>
<dbReference type="eggNOG" id="COG0501">
    <property type="taxonomic scope" value="Bacteria"/>
</dbReference>
<dbReference type="InterPro" id="IPR027057">
    <property type="entry name" value="CAXX_Prtase_1"/>
</dbReference>
<keyword evidence="18" id="KW-1185">Reference proteome</keyword>
<feature type="binding site" evidence="12">
    <location>
        <position position="284"/>
    </location>
    <ligand>
        <name>Zn(2+)</name>
        <dbReference type="ChEBI" id="CHEBI:29105"/>
        <note>catalytic</note>
    </ligand>
</feature>
<feature type="active site" evidence="11">
    <location>
        <position position="285"/>
    </location>
</feature>
<evidence type="ECO:0000256" key="12">
    <source>
        <dbReference type="PIRSR" id="PIRSR627057-2"/>
    </source>
</evidence>
<feature type="transmembrane region" description="Helical" evidence="14">
    <location>
        <begin position="336"/>
        <end position="358"/>
    </location>
</feature>
<sequence>MVDMDGQMAQWWGTVFLLAVFVAGALQGWLAWRQVRHVRAHRDRVPAAFAETIPLNAHQKAADYAVAKVRLSTVEDAVGLCVLLAWTVWGGLAVLHTALLQWLGAGMVQQLALLGAFALVQGVIDLPLSWYRAFVLEERFGFNRQTLGLWWIDLGKSFVIGMVVGLPIAAAVLWIMGNVEAWWWWAWGLWAGLNLLLLVVYPIWIAPWFHKFRPLEDVALRERVSALLERCGFAVQGVYVVDASRRSAHANAYFTGLGRSKRVVFFDTLLAQLRPEEIEAVLAHELGHFRRFHIHQRLVLLLGLGLAGFVLLGWASQQAWFFAGMGIVVEAGSHPALSLLSLLLLSPLLSLLLSPALASLSRRHEFEADAFAARHVRAQDLCSALLCLYRDNASTLTPDPWYAAFHATHPGACERLERLGCQTRQTP</sequence>
<dbReference type="PATRIC" id="fig|946483.4.peg.1854"/>
<feature type="transmembrane region" description="Helical" evidence="14">
    <location>
        <begin position="111"/>
        <end position="133"/>
    </location>
</feature>
<evidence type="ECO:0000259" key="15">
    <source>
        <dbReference type="Pfam" id="PF01435"/>
    </source>
</evidence>
<evidence type="ECO:0000256" key="3">
    <source>
        <dbReference type="ARBA" id="ARBA00022692"/>
    </source>
</evidence>
<dbReference type="Pfam" id="PF16491">
    <property type="entry name" value="Peptidase_M48_N"/>
    <property type="match status" value="1"/>
</dbReference>
<feature type="transmembrane region" description="Helical" evidence="14">
    <location>
        <begin position="298"/>
        <end position="316"/>
    </location>
</feature>
<reference evidence="17 18" key="1">
    <citation type="journal article" date="2013" name="Genome Biol.">
        <title>Genomic analysis reveals key aspects of prokaryotic symbiosis in the phototrophic consortium "Chlorochromatium aggregatum".</title>
        <authorList>
            <person name="Liu Z."/>
            <person name="Muller J."/>
            <person name="Li T."/>
            <person name="Alvey R.M."/>
            <person name="Vogl K."/>
            <person name="Frigaard N.U."/>
            <person name="Rockwell N.C."/>
            <person name="Boyd E.S."/>
            <person name="Tomsho L.P."/>
            <person name="Schuster S.C."/>
            <person name="Henke P."/>
            <person name="Rohde M."/>
            <person name="Overmann J."/>
            <person name="Bryant D.A."/>
        </authorList>
    </citation>
    <scope>NUCLEOTIDE SEQUENCE [LARGE SCALE GENOMIC DNA]</scope>
    <source>
        <strain evidence="17">CR</strain>
    </source>
</reference>
<feature type="active site" description="Proton donor" evidence="11">
    <location>
        <position position="369"/>
    </location>
</feature>
<dbReference type="HOGENOM" id="CLU_025947_1_0_4"/>
<proteinExistence type="inferred from homology"/>
<evidence type="ECO:0000313" key="17">
    <source>
        <dbReference type="EMBL" id="AGX87917.1"/>
    </source>
</evidence>
<dbReference type="STRING" id="946483.Cenrod_1833"/>
<keyword evidence="10 14" id="KW-0472">Membrane</keyword>
<keyword evidence="4 12" id="KW-0479">Metal-binding</keyword>
<keyword evidence="5 13" id="KW-0378">Hydrolase</keyword>
<evidence type="ECO:0000256" key="1">
    <source>
        <dbReference type="ARBA" id="ARBA00004477"/>
    </source>
</evidence>
<evidence type="ECO:0000256" key="2">
    <source>
        <dbReference type="ARBA" id="ARBA00022670"/>
    </source>
</evidence>
<evidence type="ECO:0000256" key="6">
    <source>
        <dbReference type="ARBA" id="ARBA00022824"/>
    </source>
</evidence>
<gene>
    <name evidence="17" type="ORF">Cenrod_1833</name>
</gene>
<evidence type="ECO:0000256" key="7">
    <source>
        <dbReference type="ARBA" id="ARBA00022833"/>
    </source>
</evidence>
<dbReference type="EMBL" id="CP004885">
    <property type="protein sequence ID" value="AGX87917.1"/>
    <property type="molecule type" value="Genomic_DNA"/>
</dbReference>
<dbReference type="CDD" id="cd07343">
    <property type="entry name" value="M48A_Zmpste24p_like"/>
    <property type="match status" value="1"/>
</dbReference>
<evidence type="ECO:0000256" key="9">
    <source>
        <dbReference type="ARBA" id="ARBA00023049"/>
    </source>
</evidence>
<evidence type="ECO:0000256" key="10">
    <source>
        <dbReference type="ARBA" id="ARBA00023136"/>
    </source>
</evidence>
<feature type="domain" description="CAAX prenyl protease 1 N-terminal" evidence="16">
    <location>
        <begin position="34"/>
        <end position="211"/>
    </location>
</feature>
<evidence type="ECO:0000256" key="14">
    <source>
        <dbReference type="SAM" id="Phobius"/>
    </source>
</evidence>
<dbReference type="InterPro" id="IPR001915">
    <property type="entry name" value="Peptidase_M48"/>
</dbReference>
<dbReference type="Pfam" id="PF01435">
    <property type="entry name" value="Peptidase_M48"/>
    <property type="match status" value="1"/>
</dbReference>
<dbReference type="InterPro" id="IPR032456">
    <property type="entry name" value="Peptidase_M48_N"/>
</dbReference>
<comment type="subcellular location">
    <subcellularLocation>
        <location evidence="1">Endoplasmic reticulum membrane</location>
        <topology evidence="1">Multi-pass membrane protein</topology>
    </subcellularLocation>
</comment>
<evidence type="ECO:0000256" key="8">
    <source>
        <dbReference type="ARBA" id="ARBA00022989"/>
    </source>
</evidence>
<keyword evidence="7 12" id="KW-0862">Zinc</keyword>
<dbReference type="GO" id="GO:0004222">
    <property type="term" value="F:metalloendopeptidase activity"/>
    <property type="evidence" value="ECO:0007669"/>
    <property type="project" value="InterPro"/>
</dbReference>
<organism evidence="17 18">
    <name type="scientific">Candidatus Symbiobacter mobilis CR</name>
    <dbReference type="NCBI Taxonomy" id="946483"/>
    <lineage>
        <taxon>Bacteria</taxon>
        <taxon>Pseudomonadati</taxon>
        <taxon>Pseudomonadota</taxon>
        <taxon>Betaproteobacteria</taxon>
        <taxon>Burkholderiales</taxon>
        <taxon>Comamonadaceae</taxon>
    </lineage>
</organism>
<name>U5N956_9BURK</name>
<feature type="binding site" evidence="12">
    <location>
        <position position="288"/>
    </location>
    <ligand>
        <name>Zn(2+)</name>
        <dbReference type="ChEBI" id="CHEBI:29105"/>
        <note>catalytic</note>
    </ligand>
</feature>
<dbReference type="Gene3D" id="3.30.2010.10">
    <property type="entry name" value="Metalloproteases ('zincins'), catalytic domain"/>
    <property type="match status" value="1"/>
</dbReference>
<accession>U5N956</accession>
<evidence type="ECO:0000256" key="13">
    <source>
        <dbReference type="RuleBase" id="RU003983"/>
    </source>
</evidence>
<evidence type="ECO:0000259" key="16">
    <source>
        <dbReference type="Pfam" id="PF16491"/>
    </source>
</evidence>
<feature type="domain" description="Peptidase M48" evidence="15">
    <location>
        <begin position="215"/>
        <end position="419"/>
    </location>
</feature>
<keyword evidence="2 13" id="KW-0645">Protease</keyword>
<comment type="similarity">
    <text evidence="13">Belongs to the peptidase M48 family.</text>
</comment>
<dbReference type="GO" id="GO:0046872">
    <property type="term" value="F:metal ion binding"/>
    <property type="evidence" value="ECO:0007669"/>
    <property type="project" value="UniProtKB-KW"/>
</dbReference>
<evidence type="ECO:0000256" key="4">
    <source>
        <dbReference type="ARBA" id="ARBA00022723"/>
    </source>
</evidence>
<feature type="transmembrane region" description="Helical" evidence="14">
    <location>
        <begin position="12"/>
        <end position="32"/>
    </location>
</feature>
<feature type="binding site" evidence="12">
    <location>
        <position position="365"/>
    </location>
    <ligand>
        <name>Zn(2+)</name>
        <dbReference type="ChEBI" id="CHEBI:29105"/>
        <note>catalytic</note>
    </ligand>
</feature>
<evidence type="ECO:0000256" key="5">
    <source>
        <dbReference type="ARBA" id="ARBA00022801"/>
    </source>
</evidence>
<evidence type="ECO:0000256" key="11">
    <source>
        <dbReference type="PIRSR" id="PIRSR627057-1"/>
    </source>
</evidence>
<keyword evidence="9 13" id="KW-0482">Metalloprotease</keyword>
<dbReference type="PANTHER" id="PTHR10120">
    <property type="entry name" value="CAAX PRENYL PROTEASE 1"/>
    <property type="match status" value="1"/>
</dbReference>
<comment type="cofactor">
    <cofactor evidence="12 13">
        <name>Zn(2+)</name>
        <dbReference type="ChEBI" id="CHEBI:29105"/>
    </cofactor>
    <text evidence="12 13">Binds 1 zinc ion per subunit.</text>
</comment>
<feature type="transmembrane region" description="Helical" evidence="14">
    <location>
        <begin position="182"/>
        <end position="204"/>
    </location>
</feature>
<keyword evidence="3 14" id="KW-0812">Transmembrane</keyword>
<keyword evidence="6" id="KW-0256">Endoplasmic reticulum</keyword>
<dbReference type="FunFam" id="3.30.2010.10:FF:000002">
    <property type="entry name" value="CAAX prenyl protease"/>
    <property type="match status" value="1"/>
</dbReference>
<feature type="transmembrane region" description="Helical" evidence="14">
    <location>
        <begin position="154"/>
        <end position="176"/>
    </location>
</feature>
<evidence type="ECO:0000313" key="18">
    <source>
        <dbReference type="Proteomes" id="UP000017184"/>
    </source>
</evidence>
<dbReference type="GO" id="GO:0071586">
    <property type="term" value="P:CAAX-box protein processing"/>
    <property type="evidence" value="ECO:0007669"/>
    <property type="project" value="InterPro"/>
</dbReference>
<feature type="transmembrane region" description="Helical" evidence="14">
    <location>
        <begin position="77"/>
        <end position="99"/>
    </location>
</feature>
<protein>
    <submittedName>
        <fullName evidence="17">Zn-dependent endopeptidase STE24</fullName>
    </submittedName>
</protein>
<dbReference type="KEGG" id="cbx:Cenrod_1833"/>